<gene>
    <name evidence="10" type="ORF">JOC47_002544</name>
</gene>
<keyword evidence="5 10" id="KW-0560">Oxidoreductase</keyword>
<protein>
    <submittedName>
        <fullName evidence="10">Aldehyde:ferredoxin oxidoreductase</fullName>
        <ecNumber evidence="10">1.2.7.5</ecNumber>
    </submittedName>
</protein>
<proteinExistence type="inferred from homology"/>
<feature type="domain" description="Aldehyde ferredoxin oxidoreductase N-terminal" evidence="9">
    <location>
        <begin position="1"/>
        <end position="207"/>
    </location>
</feature>
<dbReference type="GO" id="GO:0009055">
    <property type="term" value="F:electron transfer activity"/>
    <property type="evidence" value="ECO:0007669"/>
    <property type="project" value="InterPro"/>
</dbReference>
<dbReference type="GO" id="GO:0046872">
    <property type="term" value="F:metal ion binding"/>
    <property type="evidence" value="ECO:0007669"/>
    <property type="project" value="UniProtKB-KW"/>
</dbReference>
<evidence type="ECO:0000256" key="3">
    <source>
        <dbReference type="ARBA" id="ARBA00022485"/>
    </source>
</evidence>
<keyword evidence="3" id="KW-0004">4Fe-4S</keyword>
<dbReference type="GO" id="GO:0033726">
    <property type="term" value="F:aldehyde ferredoxin oxidoreductase activity"/>
    <property type="evidence" value="ECO:0007669"/>
    <property type="project" value="UniProtKB-EC"/>
</dbReference>
<dbReference type="InterPro" id="IPR036503">
    <property type="entry name" value="Ald_Fedxn_OxRdtase_N_sf"/>
</dbReference>
<evidence type="ECO:0000313" key="10">
    <source>
        <dbReference type="EMBL" id="MBM7557678.1"/>
    </source>
</evidence>
<dbReference type="AlphaFoldDB" id="A0A939BQ45"/>
<dbReference type="RefSeq" id="WP_204702425.1">
    <property type="nucleotide sequence ID" value="NZ_JAFBDQ010000015.1"/>
</dbReference>
<keyword evidence="4" id="KW-0479">Metal-binding</keyword>
<comment type="caution">
    <text evidence="10">The sequence shown here is derived from an EMBL/GenBank/DDBJ whole genome shotgun (WGS) entry which is preliminary data.</text>
</comment>
<dbReference type="SMART" id="SM00790">
    <property type="entry name" value="AFOR_N"/>
    <property type="match status" value="1"/>
</dbReference>
<dbReference type="Proteomes" id="UP000774000">
    <property type="component" value="Unassembled WGS sequence"/>
</dbReference>
<evidence type="ECO:0000256" key="2">
    <source>
        <dbReference type="ARBA" id="ARBA00011032"/>
    </source>
</evidence>
<organism evidence="10 11">
    <name type="scientific">Halanaerobacter jeridensis</name>
    <dbReference type="NCBI Taxonomy" id="706427"/>
    <lineage>
        <taxon>Bacteria</taxon>
        <taxon>Bacillati</taxon>
        <taxon>Bacillota</taxon>
        <taxon>Clostridia</taxon>
        <taxon>Halanaerobiales</taxon>
        <taxon>Halobacteroidaceae</taxon>
        <taxon>Halanaerobacter</taxon>
    </lineage>
</organism>
<sequence length="578" mass="61320">MKIYRVNMTEGKVSEEEVKEEYAALGGRGLTSQIIADEVDPNCNPIGEKNKLVIAPGLLSGTMAPSSGRLSVGTKSPLTEGIKESNAGGTAAQKLGKLQIKAIIIEGQPEEGQFYVLKVNKDGLALEDVSDDLMGQGNYEVMESIQGQLGEDVCVMSIGQAGEYKLQAASIAVSDPEGHPTRHCGRGGTGAVMGAKGIKAIVIDDDGAPGPYMDNRDEFIEAARDFTQSLLNHPVCGEGLPAYGTAVLINILNESGGLPTKNFRKGRFEGADKISGEEVADIIKERSGKNTHGCHPGCVMQCSQVYNDKDGDYLTAGFEYETIWGFGANAEVDDIDAIAQMDRICDDIGVDTIEMAVTIGVAMEAGVIEFGDPEGAIDLLKEIGKGTPLGRIIGNGAGFTGKAFGTDRVPVVKNQGIPAYDPRAVKGQGVTYATSTMGADHTAGYAVTSNILDIGGTVDPLSKEGQVDLSRDLQVATASVDSTGLCVFAAFAILDNDKALPQVVDMLNAQYGLELELGDVFDLGKSILKTERDFNKRAGFTNADDRLPKFFEEEAVPPHNVKFDITGEELDEVYGELD</sequence>
<dbReference type="Gene3D" id="1.10.569.10">
    <property type="entry name" value="Aldehyde Ferredoxin Oxidoreductase Protein, subunit A, domain 2"/>
    <property type="match status" value="1"/>
</dbReference>
<keyword evidence="6" id="KW-0408">Iron</keyword>
<dbReference type="PANTHER" id="PTHR30038">
    <property type="entry name" value="ALDEHYDE FERREDOXIN OXIDOREDUCTASE"/>
    <property type="match status" value="1"/>
</dbReference>
<evidence type="ECO:0000256" key="5">
    <source>
        <dbReference type="ARBA" id="ARBA00023002"/>
    </source>
</evidence>
<dbReference type="EMBL" id="JAFBDQ010000015">
    <property type="protein sequence ID" value="MBM7557678.1"/>
    <property type="molecule type" value="Genomic_DNA"/>
</dbReference>
<evidence type="ECO:0000256" key="4">
    <source>
        <dbReference type="ARBA" id="ARBA00022723"/>
    </source>
</evidence>
<evidence type="ECO:0000256" key="7">
    <source>
        <dbReference type="ARBA" id="ARBA00023014"/>
    </source>
</evidence>
<dbReference type="SUPFAM" id="SSF56228">
    <property type="entry name" value="Aldehyde ferredoxin oxidoreductase, N-terminal domain"/>
    <property type="match status" value="1"/>
</dbReference>
<dbReference type="Pfam" id="PF01314">
    <property type="entry name" value="AFOR_C"/>
    <property type="match status" value="1"/>
</dbReference>
<dbReference type="Gene3D" id="1.10.599.10">
    <property type="entry name" value="Aldehyde Ferredoxin Oxidoreductase Protein, subunit A, domain 3"/>
    <property type="match status" value="1"/>
</dbReference>
<dbReference type="GO" id="GO:0051539">
    <property type="term" value="F:4 iron, 4 sulfur cluster binding"/>
    <property type="evidence" value="ECO:0007669"/>
    <property type="project" value="UniProtKB-KW"/>
</dbReference>
<accession>A0A939BQ45</accession>
<comment type="cofactor">
    <cofactor evidence="1">
        <name>[4Fe-4S] cluster</name>
        <dbReference type="ChEBI" id="CHEBI:49883"/>
    </cofactor>
</comment>
<reference evidence="10" key="1">
    <citation type="submission" date="2021-01" db="EMBL/GenBank/DDBJ databases">
        <title>Genomic Encyclopedia of Type Strains, Phase IV (KMG-IV): sequencing the most valuable type-strain genomes for metagenomic binning, comparative biology and taxonomic classification.</title>
        <authorList>
            <person name="Goeker M."/>
        </authorList>
    </citation>
    <scope>NUCLEOTIDE SEQUENCE</scope>
    <source>
        <strain evidence="10">DSM 23230</strain>
    </source>
</reference>
<evidence type="ECO:0000259" key="9">
    <source>
        <dbReference type="SMART" id="SM00790"/>
    </source>
</evidence>
<dbReference type="InterPro" id="IPR001203">
    <property type="entry name" value="OxRdtase_Ald_Fedxn_C"/>
</dbReference>
<evidence type="ECO:0000256" key="1">
    <source>
        <dbReference type="ARBA" id="ARBA00001966"/>
    </source>
</evidence>
<dbReference type="InterPro" id="IPR013983">
    <property type="entry name" value="Ald_Fedxn_OxRdtase_N"/>
</dbReference>
<comment type="cofactor">
    <cofactor evidence="8">
        <name>tungstopterin</name>
        <dbReference type="ChEBI" id="CHEBI:30402"/>
    </cofactor>
</comment>
<dbReference type="EC" id="1.2.7.5" evidence="10"/>
<name>A0A939BQ45_9FIRM</name>
<evidence type="ECO:0000313" key="11">
    <source>
        <dbReference type="Proteomes" id="UP000774000"/>
    </source>
</evidence>
<comment type="similarity">
    <text evidence="2">Belongs to the AOR/FOR family.</text>
</comment>
<dbReference type="Pfam" id="PF02730">
    <property type="entry name" value="AFOR_N"/>
    <property type="match status" value="1"/>
</dbReference>
<dbReference type="InterPro" id="IPR013985">
    <property type="entry name" value="Ald_Fedxn_OxRdtase_dom3"/>
</dbReference>
<dbReference type="PANTHER" id="PTHR30038:SF0">
    <property type="entry name" value="TUNGSTEN-CONTAINING ALDEHYDE FERREDOXIN OXIDOREDUCTASE"/>
    <property type="match status" value="1"/>
</dbReference>
<evidence type="ECO:0000256" key="6">
    <source>
        <dbReference type="ARBA" id="ARBA00023004"/>
    </source>
</evidence>
<keyword evidence="7" id="KW-0411">Iron-sulfur</keyword>
<dbReference type="InterPro" id="IPR036021">
    <property type="entry name" value="Tungsten_al_ferr_oxy-like_C"/>
</dbReference>
<keyword evidence="11" id="KW-1185">Reference proteome</keyword>
<evidence type="ECO:0000256" key="8">
    <source>
        <dbReference type="ARBA" id="ARBA00049934"/>
    </source>
</evidence>
<dbReference type="Gene3D" id="3.60.9.10">
    <property type="entry name" value="Aldehyde ferredoxin oxidoreductase, N-terminal domain"/>
    <property type="match status" value="1"/>
</dbReference>
<dbReference type="SUPFAM" id="SSF48310">
    <property type="entry name" value="Aldehyde ferredoxin oxidoreductase, C-terminal domains"/>
    <property type="match status" value="1"/>
</dbReference>
<dbReference type="InterPro" id="IPR051919">
    <property type="entry name" value="W-dependent_AOR"/>
</dbReference>
<dbReference type="InterPro" id="IPR013984">
    <property type="entry name" value="Ald_Fedxn_OxRdtase_dom2"/>
</dbReference>